<dbReference type="GO" id="GO:0005829">
    <property type="term" value="C:cytosol"/>
    <property type="evidence" value="ECO:0007669"/>
    <property type="project" value="TreeGrafter"/>
</dbReference>
<accession>B8D0Q4</accession>
<evidence type="ECO:0000259" key="1">
    <source>
        <dbReference type="Pfam" id="PF01968"/>
    </source>
</evidence>
<proteinExistence type="predicted"/>
<dbReference type="HOGENOM" id="CLU_014140_2_0_9"/>
<dbReference type="eggNOG" id="COG0145">
    <property type="taxonomic scope" value="Bacteria"/>
</dbReference>
<name>B8D0Q4_HALOH</name>
<evidence type="ECO:0000313" key="3">
    <source>
        <dbReference type="EMBL" id="ACL70990.1"/>
    </source>
</evidence>
<keyword evidence="3" id="KW-0378">Hydrolase</keyword>
<dbReference type="SUPFAM" id="SSF53067">
    <property type="entry name" value="Actin-like ATPase domain"/>
    <property type="match status" value="1"/>
</dbReference>
<evidence type="ECO:0000313" key="4">
    <source>
        <dbReference type="Proteomes" id="UP000000719"/>
    </source>
</evidence>
<evidence type="ECO:0000259" key="2">
    <source>
        <dbReference type="Pfam" id="PF05378"/>
    </source>
</evidence>
<dbReference type="InterPro" id="IPR045079">
    <property type="entry name" value="Oxoprolinase-like"/>
</dbReference>
<dbReference type="EC" id="3.5.2.14" evidence="3"/>
<protein>
    <submittedName>
        <fullName evidence="3">N-methylhydantoinase (ATP-hydrolyzing)</fullName>
        <ecNumber evidence="3">3.5.2.14</ecNumber>
    </submittedName>
</protein>
<dbReference type="GO" id="GO:0017168">
    <property type="term" value="F:5-oxoprolinase (ATP-hydrolyzing) activity"/>
    <property type="evidence" value="ECO:0007669"/>
    <property type="project" value="TreeGrafter"/>
</dbReference>
<feature type="domain" description="Hydantoinase/oxoprolinase N-terminal" evidence="2">
    <location>
        <begin position="3"/>
        <end position="165"/>
    </location>
</feature>
<dbReference type="AlphaFoldDB" id="B8D0Q4"/>
<dbReference type="RefSeq" id="WP_015923959.1">
    <property type="nucleotide sequence ID" value="NC_011899.1"/>
</dbReference>
<dbReference type="PANTHER" id="PTHR11365">
    <property type="entry name" value="5-OXOPROLINASE RELATED"/>
    <property type="match status" value="1"/>
</dbReference>
<dbReference type="GO" id="GO:0047423">
    <property type="term" value="F:N-methylhydantoinase (ATP-hydrolyzing) activity"/>
    <property type="evidence" value="ECO:0007669"/>
    <property type="project" value="UniProtKB-EC"/>
</dbReference>
<organism evidence="3 4">
    <name type="scientific">Halothermothrix orenii (strain H 168 / OCM 544 / DSM 9562)</name>
    <dbReference type="NCBI Taxonomy" id="373903"/>
    <lineage>
        <taxon>Bacteria</taxon>
        <taxon>Bacillati</taxon>
        <taxon>Bacillota</taxon>
        <taxon>Clostridia</taxon>
        <taxon>Halanaerobiales</taxon>
        <taxon>Halothermotrichaceae</taxon>
        <taxon>Halothermothrix</taxon>
    </lineage>
</organism>
<dbReference type="Proteomes" id="UP000000719">
    <property type="component" value="Chromosome"/>
</dbReference>
<dbReference type="InterPro" id="IPR008040">
    <property type="entry name" value="Hydant_A_N"/>
</dbReference>
<keyword evidence="4" id="KW-1185">Reference proteome</keyword>
<dbReference type="PANTHER" id="PTHR11365:SF2">
    <property type="entry name" value="5-OXOPROLINASE"/>
    <property type="match status" value="1"/>
</dbReference>
<gene>
    <name evidence="3" type="ordered locus">Hore_22450</name>
</gene>
<dbReference type="InterPro" id="IPR002821">
    <property type="entry name" value="Hydantoinase_A"/>
</dbReference>
<dbReference type="STRING" id="373903.Hore_22450"/>
<dbReference type="EMBL" id="CP001098">
    <property type="protein sequence ID" value="ACL70990.1"/>
    <property type="molecule type" value="Genomic_DNA"/>
</dbReference>
<dbReference type="OrthoDB" id="9768323at2"/>
<dbReference type="KEGG" id="hor:Hore_22450"/>
<dbReference type="InterPro" id="IPR043129">
    <property type="entry name" value="ATPase_NBD"/>
</dbReference>
<dbReference type="Pfam" id="PF05378">
    <property type="entry name" value="Hydant_A_N"/>
    <property type="match status" value="1"/>
</dbReference>
<feature type="domain" description="Hydantoinase A/oxoprolinase" evidence="1">
    <location>
        <begin position="188"/>
        <end position="488"/>
    </location>
</feature>
<dbReference type="Pfam" id="PF01968">
    <property type="entry name" value="Hydantoinase_A"/>
    <property type="match status" value="1"/>
</dbReference>
<sequence length="579" mass="63078">MIIGIDVGGTHTDGVLLVLDSDNPPVYKVHKTCKMETDHQELEGSILKVLDYLTEGVNRKDITRIVLSTTLSTNTIIEHNHDPVGLIIIPGPGLNPGLLLIGEENASLNGYINHRGQEEKPLVESEISKALKRFQEKGITNLAIVGKFSPRNPGHELKIKDYIMEQGYNFKHITLGHELSGTLNFPRRVATAYYNAAISSVHHNFITSIKKALSLRNIKAEVVLLKCDGGTLTLAQAARRPVATVKSGPAASLMGNLAFIRDKLTSIALDIGGTTTDIGLFIDGVPAFVPGGIKVGGLPTLVRGLFSRSIPCGGDSEVRVVKGQLTIGPRRRGIPASKGGPSPTPTDALVALGLIEDSKHFNYELAVKSLSPLYDLVKNGLIKKDNNEKTEKPVFRAKKVARLIIDRMSHIIEQEINNILTTLENQPVYTIRELLENFSINPRLITGMGGPARALIPRLASKMGYDYIITPHSGVANAIGAGAARPTVEVTVRADTATGQLTVPETGLHKRINRDLRLNQVEEVARKELEKLNPNPHPESPVEITQRESFNVIRGFRTLGRIIEVKAQVKPGLIARIRP</sequence>
<dbReference type="GO" id="GO:0006749">
    <property type="term" value="P:glutathione metabolic process"/>
    <property type="evidence" value="ECO:0007669"/>
    <property type="project" value="TreeGrafter"/>
</dbReference>
<reference evidence="3 4" key="1">
    <citation type="journal article" date="2009" name="PLoS ONE">
        <title>Genome analysis of the anaerobic thermohalophilic bacterium Halothermothrix orenii.</title>
        <authorList>
            <person name="Mavromatis K."/>
            <person name="Ivanova N."/>
            <person name="Anderson I."/>
            <person name="Lykidis A."/>
            <person name="Hooper S.D."/>
            <person name="Sun H."/>
            <person name="Kunin V."/>
            <person name="Lapidus A."/>
            <person name="Hugenholtz P."/>
            <person name="Patel B."/>
            <person name="Kyrpides N.C."/>
        </authorList>
    </citation>
    <scope>NUCLEOTIDE SEQUENCE [LARGE SCALE GENOMIC DNA]</scope>
    <source>
        <strain evidence="4">H 168 / OCM 544 / DSM 9562</strain>
    </source>
</reference>